<organism evidence="4 5">
    <name type="scientific">Rasiella rasia</name>
    <dbReference type="NCBI Taxonomy" id="2744027"/>
    <lineage>
        <taxon>Bacteria</taxon>
        <taxon>Pseudomonadati</taxon>
        <taxon>Bacteroidota</taxon>
        <taxon>Flavobacteriia</taxon>
        <taxon>Flavobacteriales</taxon>
        <taxon>Flavobacteriaceae</taxon>
        <taxon>Rasiella</taxon>
    </lineage>
</organism>
<reference evidence="4 5" key="1">
    <citation type="submission" date="2020-02" db="EMBL/GenBank/DDBJ databases">
        <title>Complete genome sequence of Flavobacteriaceae bacterium.</title>
        <authorList>
            <person name="Kim S.-J."/>
            <person name="Kim Y.-S."/>
            <person name="Kim K.-H."/>
        </authorList>
    </citation>
    <scope>NUCLEOTIDE SEQUENCE [LARGE SCALE GENOMIC DNA]</scope>
    <source>
        <strain evidence="4 5">RR4-40</strain>
    </source>
</reference>
<evidence type="ECO:0000256" key="1">
    <source>
        <dbReference type="PROSITE-ProRule" id="PRU00285"/>
    </source>
</evidence>
<dbReference type="SUPFAM" id="SSF49764">
    <property type="entry name" value="HSP20-like chaperones"/>
    <property type="match status" value="1"/>
</dbReference>
<sequence>MKTVRRNSTVFPSIFEGLFTENRLDVPNYEKFSIPAVNISEKSTNFVLEIAIPGIDKNDIAIEVEENTLTVSSREELKQSDEKEKNEDSKFTHKEFYFGKFKRVFTLPETANSKEINAAYNAGILTITVPKMEKKVLKKMVEIS</sequence>
<evidence type="ECO:0000313" key="4">
    <source>
        <dbReference type="EMBL" id="QIE58945.1"/>
    </source>
</evidence>
<dbReference type="Pfam" id="PF00011">
    <property type="entry name" value="HSP20"/>
    <property type="match status" value="1"/>
</dbReference>
<feature type="domain" description="SHSP" evidence="3">
    <location>
        <begin position="28"/>
        <end position="144"/>
    </location>
</feature>
<dbReference type="InterPro" id="IPR031107">
    <property type="entry name" value="Small_HSP"/>
</dbReference>
<dbReference type="CDD" id="cd06464">
    <property type="entry name" value="ACD_sHsps-like"/>
    <property type="match status" value="1"/>
</dbReference>
<dbReference type="InterPro" id="IPR008978">
    <property type="entry name" value="HSP20-like_chaperone"/>
</dbReference>
<dbReference type="PANTHER" id="PTHR11527">
    <property type="entry name" value="HEAT-SHOCK PROTEIN 20 FAMILY MEMBER"/>
    <property type="match status" value="1"/>
</dbReference>
<dbReference type="InterPro" id="IPR002068">
    <property type="entry name" value="A-crystallin/Hsp20_dom"/>
</dbReference>
<evidence type="ECO:0000259" key="3">
    <source>
        <dbReference type="PROSITE" id="PS01031"/>
    </source>
</evidence>
<dbReference type="Proteomes" id="UP000505306">
    <property type="component" value="Chromosome"/>
</dbReference>
<dbReference type="PROSITE" id="PS01031">
    <property type="entry name" value="SHSP"/>
    <property type="match status" value="1"/>
</dbReference>
<name>A0A6G6GK41_9FLAO</name>
<dbReference type="RefSeq" id="WP_164678975.1">
    <property type="nucleotide sequence ID" value="NZ_CP049057.1"/>
</dbReference>
<dbReference type="Gene3D" id="2.60.40.790">
    <property type="match status" value="1"/>
</dbReference>
<dbReference type="KEGG" id="mgel:G5B37_05020"/>
<keyword evidence="5" id="KW-1185">Reference proteome</keyword>
<accession>A0A6G6GK41</accession>
<protein>
    <submittedName>
        <fullName evidence="4">Hsp20/alpha crystallin family protein</fullName>
    </submittedName>
</protein>
<dbReference type="AlphaFoldDB" id="A0A6G6GK41"/>
<proteinExistence type="inferred from homology"/>
<evidence type="ECO:0000256" key="2">
    <source>
        <dbReference type="RuleBase" id="RU003616"/>
    </source>
</evidence>
<comment type="similarity">
    <text evidence="1 2">Belongs to the small heat shock protein (HSP20) family.</text>
</comment>
<dbReference type="EMBL" id="CP049057">
    <property type="protein sequence ID" value="QIE58945.1"/>
    <property type="molecule type" value="Genomic_DNA"/>
</dbReference>
<gene>
    <name evidence="4" type="ORF">G5B37_05020</name>
</gene>
<evidence type="ECO:0000313" key="5">
    <source>
        <dbReference type="Proteomes" id="UP000505306"/>
    </source>
</evidence>